<feature type="non-terminal residue" evidence="1">
    <location>
        <position position="1"/>
    </location>
</feature>
<name>A0ACA9N1P2_9GLOM</name>
<keyword evidence="2" id="KW-1185">Reference proteome</keyword>
<organism evidence="1 2">
    <name type="scientific">Scutellospora calospora</name>
    <dbReference type="NCBI Taxonomy" id="85575"/>
    <lineage>
        <taxon>Eukaryota</taxon>
        <taxon>Fungi</taxon>
        <taxon>Fungi incertae sedis</taxon>
        <taxon>Mucoromycota</taxon>
        <taxon>Glomeromycotina</taxon>
        <taxon>Glomeromycetes</taxon>
        <taxon>Diversisporales</taxon>
        <taxon>Gigasporaceae</taxon>
        <taxon>Scutellospora</taxon>
    </lineage>
</organism>
<protein>
    <submittedName>
        <fullName evidence="1">2462_t:CDS:1</fullName>
    </submittedName>
</protein>
<comment type="caution">
    <text evidence="1">The sequence shown here is derived from an EMBL/GenBank/DDBJ whole genome shotgun (WGS) entry which is preliminary data.</text>
</comment>
<evidence type="ECO:0000313" key="2">
    <source>
        <dbReference type="Proteomes" id="UP000789860"/>
    </source>
</evidence>
<proteinExistence type="predicted"/>
<dbReference type="Proteomes" id="UP000789860">
    <property type="component" value="Unassembled WGS sequence"/>
</dbReference>
<sequence>AHLPQRTRRRSLLNDVHQRLALRHPSLLHPVILPASVRHVGRQIRRPPPPHHPNANHLKHIIRPDRALDRPLPREHHRRLGRMGSRSRMLLDAGHAALRPGKSDRLRPANRFWCGSDSAAVVDSDTSGRCEAGHGSCDLHEELRAESGLDAGPCHFGYFGQFCAAFFFGWHWHFWDGVSR</sequence>
<reference evidence="1" key="1">
    <citation type="submission" date="2021-06" db="EMBL/GenBank/DDBJ databases">
        <authorList>
            <person name="Kallberg Y."/>
            <person name="Tangrot J."/>
            <person name="Rosling A."/>
        </authorList>
    </citation>
    <scope>NUCLEOTIDE SEQUENCE</scope>
    <source>
        <strain evidence="1">AU212A</strain>
    </source>
</reference>
<accession>A0ACA9N1P2</accession>
<gene>
    <name evidence="1" type="ORF">SCALOS_LOCUS7635</name>
</gene>
<dbReference type="EMBL" id="CAJVPM010017589">
    <property type="protein sequence ID" value="CAG8620642.1"/>
    <property type="molecule type" value="Genomic_DNA"/>
</dbReference>
<evidence type="ECO:0000313" key="1">
    <source>
        <dbReference type="EMBL" id="CAG8620642.1"/>
    </source>
</evidence>